<dbReference type="SUPFAM" id="SSF46689">
    <property type="entry name" value="Homeodomain-like"/>
    <property type="match status" value="1"/>
</dbReference>
<dbReference type="Pfam" id="PF00440">
    <property type="entry name" value="TetR_N"/>
    <property type="match status" value="1"/>
</dbReference>
<feature type="DNA-binding region" description="H-T-H motif" evidence="2">
    <location>
        <begin position="40"/>
        <end position="59"/>
    </location>
</feature>
<protein>
    <submittedName>
        <fullName evidence="4">TetR/AcrR family transcriptional regulator</fullName>
    </submittedName>
</protein>
<reference evidence="4 5" key="1">
    <citation type="submission" date="2024-10" db="EMBL/GenBank/DDBJ databases">
        <title>The Natural Products Discovery Center: Release of the First 8490 Sequenced Strains for Exploring Actinobacteria Biosynthetic Diversity.</title>
        <authorList>
            <person name="Kalkreuter E."/>
            <person name="Kautsar S.A."/>
            <person name="Yang D."/>
            <person name="Bader C.D."/>
            <person name="Teijaro C.N."/>
            <person name="Fluegel L."/>
            <person name="Davis C.M."/>
            <person name="Simpson J.R."/>
            <person name="Lauterbach L."/>
            <person name="Steele A.D."/>
            <person name="Gui C."/>
            <person name="Meng S."/>
            <person name="Li G."/>
            <person name="Viehrig K."/>
            <person name="Ye F."/>
            <person name="Su P."/>
            <person name="Kiefer A.F."/>
            <person name="Nichols A."/>
            <person name="Cepeda A.J."/>
            <person name="Yan W."/>
            <person name="Fan B."/>
            <person name="Jiang Y."/>
            <person name="Adhikari A."/>
            <person name="Zheng C.-J."/>
            <person name="Schuster L."/>
            <person name="Cowan T.M."/>
            <person name="Smanski M.J."/>
            <person name="Chevrette M.G."/>
            <person name="De Carvalho L.P.S."/>
            <person name="Shen B."/>
        </authorList>
    </citation>
    <scope>NUCLEOTIDE SEQUENCE [LARGE SCALE GENOMIC DNA]</scope>
    <source>
        <strain evidence="4 5">NPDC019481</strain>
    </source>
</reference>
<dbReference type="InterPro" id="IPR009057">
    <property type="entry name" value="Homeodomain-like_sf"/>
</dbReference>
<dbReference type="PRINTS" id="PR00455">
    <property type="entry name" value="HTHTETR"/>
</dbReference>
<keyword evidence="1 2" id="KW-0238">DNA-binding</keyword>
<dbReference type="RefSeq" id="WP_397403713.1">
    <property type="nucleotide sequence ID" value="NZ_JBIRYI010000005.1"/>
</dbReference>
<organism evidence="4 5">
    <name type="scientific">Promicromonospora kroppenstedtii</name>
    <dbReference type="NCBI Taxonomy" id="440482"/>
    <lineage>
        <taxon>Bacteria</taxon>
        <taxon>Bacillati</taxon>
        <taxon>Actinomycetota</taxon>
        <taxon>Actinomycetes</taxon>
        <taxon>Micrococcales</taxon>
        <taxon>Promicromonosporaceae</taxon>
        <taxon>Promicromonospora</taxon>
    </lineage>
</organism>
<gene>
    <name evidence="4" type="ORF">ACH47X_09805</name>
</gene>
<keyword evidence="5" id="KW-1185">Reference proteome</keyword>
<evidence type="ECO:0000313" key="5">
    <source>
        <dbReference type="Proteomes" id="UP001611580"/>
    </source>
</evidence>
<sequence>MSAAAPTRRRGTAQRRVERAERILDAGTELVLRWGYDKTTIDDVARLAGVAKGTIYLHWGSREDLFAALMRRDRAEMIGAVRRRLGEDPASATLPGLFGHLAHEIHRRPLLQAAMVQDSAVLGKLVARKQTSTTTPEIVVPFGEYLATLREHGAVRGDLSVEDHLTVIAAVLHGSLVSLRMMPESLRVSDERAGELIGDTLARAFAADHPPSDAARAACADATREFVDQAYAVARAKLRESLGDDLPPEEGEPS</sequence>
<dbReference type="EMBL" id="JBIRYI010000005">
    <property type="protein sequence ID" value="MFI2487194.1"/>
    <property type="molecule type" value="Genomic_DNA"/>
</dbReference>
<accession>A0ABW7XI49</accession>
<evidence type="ECO:0000256" key="1">
    <source>
        <dbReference type="ARBA" id="ARBA00023125"/>
    </source>
</evidence>
<dbReference type="PANTHER" id="PTHR30055">
    <property type="entry name" value="HTH-TYPE TRANSCRIPTIONAL REGULATOR RUTR"/>
    <property type="match status" value="1"/>
</dbReference>
<dbReference type="InterPro" id="IPR001647">
    <property type="entry name" value="HTH_TetR"/>
</dbReference>
<evidence type="ECO:0000313" key="4">
    <source>
        <dbReference type="EMBL" id="MFI2487194.1"/>
    </source>
</evidence>
<dbReference type="Gene3D" id="1.10.357.10">
    <property type="entry name" value="Tetracycline Repressor, domain 2"/>
    <property type="match status" value="1"/>
</dbReference>
<dbReference type="PANTHER" id="PTHR30055:SF226">
    <property type="entry name" value="HTH-TYPE TRANSCRIPTIONAL REGULATOR PKSA"/>
    <property type="match status" value="1"/>
</dbReference>
<name>A0ABW7XI49_9MICO</name>
<evidence type="ECO:0000259" key="3">
    <source>
        <dbReference type="PROSITE" id="PS50977"/>
    </source>
</evidence>
<proteinExistence type="predicted"/>
<evidence type="ECO:0000256" key="2">
    <source>
        <dbReference type="PROSITE-ProRule" id="PRU00335"/>
    </source>
</evidence>
<dbReference type="PROSITE" id="PS50977">
    <property type="entry name" value="HTH_TETR_2"/>
    <property type="match status" value="1"/>
</dbReference>
<comment type="caution">
    <text evidence="4">The sequence shown here is derived from an EMBL/GenBank/DDBJ whole genome shotgun (WGS) entry which is preliminary data.</text>
</comment>
<dbReference type="Proteomes" id="UP001611580">
    <property type="component" value="Unassembled WGS sequence"/>
</dbReference>
<dbReference type="InterPro" id="IPR050109">
    <property type="entry name" value="HTH-type_TetR-like_transc_reg"/>
</dbReference>
<feature type="domain" description="HTH tetR-type" evidence="3">
    <location>
        <begin position="17"/>
        <end position="77"/>
    </location>
</feature>